<dbReference type="InterPro" id="IPR058625">
    <property type="entry name" value="MdtA-like_BSH"/>
</dbReference>
<dbReference type="Gene3D" id="2.40.50.100">
    <property type="match status" value="1"/>
</dbReference>
<feature type="domain" description="CusB-like beta-barrel" evidence="5">
    <location>
        <begin position="197"/>
        <end position="265"/>
    </location>
</feature>
<dbReference type="Gene3D" id="1.10.287.470">
    <property type="entry name" value="Helix hairpin bin"/>
    <property type="match status" value="1"/>
</dbReference>
<dbReference type="GO" id="GO:0015562">
    <property type="term" value="F:efflux transmembrane transporter activity"/>
    <property type="evidence" value="ECO:0007669"/>
    <property type="project" value="TreeGrafter"/>
</dbReference>
<keyword evidence="2" id="KW-0175">Coiled coil</keyword>
<gene>
    <name evidence="7" type="ORF">JFN88_03800</name>
</gene>
<dbReference type="Pfam" id="PF25989">
    <property type="entry name" value="YknX_C"/>
    <property type="match status" value="1"/>
</dbReference>
<name>A0A934MTV2_9BACL</name>
<evidence type="ECO:0000259" key="6">
    <source>
        <dbReference type="Pfam" id="PF25989"/>
    </source>
</evidence>
<dbReference type="Gene3D" id="2.40.420.20">
    <property type="match status" value="1"/>
</dbReference>
<feature type="domain" description="Multidrug resistance protein MdtA-like barrel-sandwich hybrid" evidence="4">
    <location>
        <begin position="63"/>
        <end position="186"/>
    </location>
</feature>
<dbReference type="Pfam" id="PF25917">
    <property type="entry name" value="BSH_RND"/>
    <property type="match status" value="1"/>
</dbReference>
<dbReference type="Gene3D" id="2.40.30.170">
    <property type="match status" value="1"/>
</dbReference>
<reference evidence="7" key="1">
    <citation type="submission" date="2020-12" db="EMBL/GenBank/DDBJ databases">
        <authorList>
            <person name="Huq M.A."/>
        </authorList>
    </citation>
    <scope>NUCLEOTIDE SEQUENCE</scope>
    <source>
        <strain evidence="7">MAHUQ-46</strain>
    </source>
</reference>
<dbReference type="GO" id="GO:1990281">
    <property type="term" value="C:efflux pump complex"/>
    <property type="evidence" value="ECO:0007669"/>
    <property type="project" value="TreeGrafter"/>
</dbReference>
<proteinExistence type="inferred from homology"/>
<dbReference type="Pfam" id="PF25954">
    <property type="entry name" value="Beta-barrel_RND_2"/>
    <property type="match status" value="1"/>
</dbReference>
<dbReference type="InterPro" id="IPR058637">
    <property type="entry name" value="YknX-like_C"/>
</dbReference>
<dbReference type="NCBIfam" id="TIGR01730">
    <property type="entry name" value="RND_mfp"/>
    <property type="match status" value="1"/>
</dbReference>
<dbReference type="InterPro" id="IPR006143">
    <property type="entry name" value="RND_pump_MFP"/>
</dbReference>
<accession>A0A934MTV2</accession>
<evidence type="ECO:0000313" key="7">
    <source>
        <dbReference type="EMBL" id="MBJ6360447.1"/>
    </source>
</evidence>
<evidence type="ECO:0000256" key="1">
    <source>
        <dbReference type="ARBA" id="ARBA00009477"/>
    </source>
</evidence>
<feature type="chain" id="PRO_5038338467" evidence="3">
    <location>
        <begin position="18"/>
        <end position="345"/>
    </location>
</feature>
<dbReference type="EMBL" id="JAELUP010000008">
    <property type="protein sequence ID" value="MBJ6360447.1"/>
    <property type="molecule type" value="Genomic_DNA"/>
</dbReference>
<dbReference type="AlphaFoldDB" id="A0A934MTV2"/>
<comment type="caution">
    <text evidence="7">The sequence shown here is derived from an EMBL/GenBank/DDBJ whole genome shotgun (WGS) entry which is preliminary data.</text>
</comment>
<evidence type="ECO:0000256" key="2">
    <source>
        <dbReference type="SAM" id="Coils"/>
    </source>
</evidence>
<evidence type="ECO:0000256" key="3">
    <source>
        <dbReference type="SAM" id="SignalP"/>
    </source>
</evidence>
<evidence type="ECO:0000259" key="5">
    <source>
        <dbReference type="Pfam" id="PF25954"/>
    </source>
</evidence>
<dbReference type="SUPFAM" id="SSF111369">
    <property type="entry name" value="HlyD-like secretion proteins"/>
    <property type="match status" value="1"/>
</dbReference>
<sequence>MYAMLVAAALAGTAVLSGCTPEAELSTEQQQEERQTPVQVEKVKQGSLTLQSEILGTAAPSTAVDVFPKMTGELVQLDVKKGDKVKKGQRLGRVKGDELQSQVELDEYALEIAQNQYKAIARSEHTTDIERDQAKIAIEQAKLRLRQSRSQLDNTSITTPFAGEIVNVNGEAGGFVTTGSPLFSIISIDPIKIMSQISASQMLVLQTKNEVEVEIPDLNKTYTAKVSYLSPLTNDSGFYTLEAKLANPEEKIKPGMVAKLVVNQERQKDALLVPTESIIEKNGQPYVYIVKDGRAAMKEIEVLESQSDLSAIAGELKAGDEVVTKGQMTLADGHKVKRIEGAQKP</sequence>
<protein>
    <submittedName>
        <fullName evidence="7">Efflux RND transporter periplasmic adaptor subunit</fullName>
    </submittedName>
</protein>
<feature type="signal peptide" evidence="3">
    <location>
        <begin position="1"/>
        <end position="17"/>
    </location>
</feature>
<dbReference type="Proteomes" id="UP000640274">
    <property type="component" value="Unassembled WGS sequence"/>
</dbReference>
<keyword evidence="3" id="KW-0732">Signal</keyword>
<evidence type="ECO:0000259" key="4">
    <source>
        <dbReference type="Pfam" id="PF25917"/>
    </source>
</evidence>
<feature type="domain" description="YknX-like C-terminal permuted SH3-like" evidence="6">
    <location>
        <begin position="271"/>
        <end position="337"/>
    </location>
</feature>
<dbReference type="PANTHER" id="PTHR30469">
    <property type="entry name" value="MULTIDRUG RESISTANCE PROTEIN MDTA"/>
    <property type="match status" value="1"/>
</dbReference>
<dbReference type="InterPro" id="IPR058792">
    <property type="entry name" value="Beta-barrel_RND_2"/>
</dbReference>
<dbReference type="PANTHER" id="PTHR30469:SF15">
    <property type="entry name" value="HLYD FAMILY OF SECRETION PROTEINS"/>
    <property type="match status" value="1"/>
</dbReference>
<keyword evidence="8" id="KW-1185">Reference proteome</keyword>
<organism evidence="7 8">
    <name type="scientific">Paenibacillus roseus</name>
    <dbReference type="NCBI Taxonomy" id="2798579"/>
    <lineage>
        <taxon>Bacteria</taxon>
        <taxon>Bacillati</taxon>
        <taxon>Bacillota</taxon>
        <taxon>Bacilli</taxon>
        <taxon>Bacillales</taxon>
        <taxon>Paenibacillaceae</taxon>
        <taxon>Paenibacillus</taxon>
    </lineage>
</organism>
<feature type="coiled-coil region" evidence="2">
    <location>
        <begin position="131"/>
        <end position="158"/>
    </location>
</feature>
<comment type="similarity">
    <text evidence="1">Belongs to the membrane fusion protein (MFP) (TC 8.A.1) family.</text>
</comment>
<evidence type="ECO:0000313" key="8">
    <source>
        <dbReference type="Proteomes" id="UP000640274"/>
    </source>
</evidence>